<organism evidence="3 4">
    <name type="scientific">Apiospora hydei</name>
    <dbReference type="NCBI Taxonomy" id="1337664"/>
    <lineage>
        <taxon>Eukaryota</taxon>
        <taxon>Fungi</taxon>
        <taxon>Dikarya</taxon>
        <taxon>Ascomycota</taxon>
        <taxon>Pezizomycotina</taxon>
        <taxon>Sordariomycetes</taxon>
        <taxon>Xylariomycetidae</taxon>
        <taxon>Amphisphaeriales</taxon>
        <taxon>Apiosporaceae</taxon>
        <taxon>Apiospora</taxon>
    </lineage>
</organism>
<sequence length="177" mass="18922">MYLLILISSLLLARPASGSPILDLTQATQPSTPNTTWTIIEHRIACTETQCLYNFDITKATPNQPQQDPTHCEFTVDTSGTGAAALPANRTSFQDKTCGSIYKNSYTVNGGFMNASGAVVLCFKNPRRATGPSSASTPGSSSPGPRRPRPHCLSARTKTSLPSVTGMMMPENFRGVP</sequence>
<evidence type="ECO:0000256" key="2">
    <source>
        <dbReference type="SAM" id="SignalP"/>
    </source>
</evidence>
<dbReference type="Proteomes" id="UP001433268">
    <property type="component" value="Unassembled WGS sequence"/>
</dbReference>
<gene>
    <name evidence="3" type="ORF">PG997_014462</name>
</gene>
<evidence type="ECO:0000313" key="4">
    <source>
        <dbReference type="Proteomes" id="UP001433268"/>
    </source>
</evidence>
<reference evidence="3 4" key="1">
    <citation type="submission" date="2023-01" db="EMBL/GenBank/DDBJ databases">
        <title>Analysis of 21 Apiospora genomes using comparative genomics revels a genus with tremendous synthesis potential of carbohydrate active enzymes and secondary metabolites.</title>
        <authorList>
            <person name="Sorensen T."/>
        </authorList>
    </citation>
    <scope>NUCLEOTIDE SEQUENCE [LARGE SCALE GENOMIC DNA]</scope>
    <source>
        <strain evidence="3 4">CBS 114990</strain>
    </source>
</reference>
<evidence type="ECO:0000313" key="3">
    <source>
        <dbReference type="EMBL" id="KAK8062365.1"/>
    </source>
</evidence>
<name>A0ABR1UTV5_9PEZI</name>
<evidence type="ECO:0008006" key="5">
    <source>
        <dbReference type="Google" id="ProtNLM"/>
    </source>
</evidence>
<dbReference type="GeneID" id="92051836"/>
<feature type="chain" id="PRO_5046498483" description="AA1-like domain-containing protein" evidence="2">
    <location>
        <begin position="19"/>
        <end position="177"/>
    </location>
</feature>
<keyword evidence="2" id="KW-0732">Signal</keyword>
<accession>A0ABR1UTV5</accession>
<feature type="compositionally biased region" description="Low complexity" evidence="1">
    <location>
        <begin position="129"/>
        <end position="144"/>
    </location>
</feature>
<proteinExistence type="predicted"/>
<evidence type="ECO:0000256" key="1">
    <source>
        <dbReference type="SAM" id="MobiDB-lite"/>
    </source>
</evidence>
<feature type="signal peptide" evidence="2">
    <location>
        <begin position="1"/>
        <end position="18"/>
    </location>
</feature>
<dbReference type="EMBL" id="JAQQWN010000010">
    <property type="protein sequence ID" value="KAK8062365.1"/>
    <property type="molecule type" value="Genomic_DNA"/>
</dbReference>
<keyword evidence="4" id="KW-1185">Reference proteome</keyword>
<protein>
    <recommendedName>
        <fullName evidence="5">AA1-like domain-containing protein</fullName>
    </recommendedName>
</protein>
<comment type="caution">
    <text evidence="3">The sequence shown here is derived from an EMBL/GenBank/DDBJ whole genome shotgun (WGS) entry which is preliminary data.</text>
</comment>
<dbReference type="RefSeq" id="XP_066660964.1">
    <property type="nucleotide sequence ID" value="XM_066818776.1"/>
</dbReference>
<feature type="region of interest" description="Disordered" evidence="1">
    <location>
        <begin position="128"/>
        <end position="177"/>
    </location>
</feature>